<evidence type="ECO:0000313" key="1">
    <source>
        <dbReference type="EMBL" id="KAI3697650.1"/>
    </source>
</evidence>
<sequence length="201" mass="23129">MTGSFPFPLKSFFFSIDDYSCFFPDLDFDFILQRHTQEDSNFKRLLKFLPLSVSLCISLGSSNRIQQNRARNLNPLAAQIPYYFLSSLSFANQVAIVPEVTSKTKCREIMKFLIESYWASHLGNLLLAYDGKKSAFAAGAFPFESKEFVVKIAENNGREREFTVTIKFVTKKDLHHLKQFLSGRQRDCQQETIEALDVVLR</sequence>
<dbReference type="Proteomes" id="UP001055879">
    <property type="component" value="Linkage Group LG10"/>
</dbReference>
<gene>
    <name evidence="1" type="ORF">L6452_30745</name>
</gene>
<evidence type="ECO:0000313" key="2">
    <source>
        <dbReference type="Proteomes" id="UP001055879"/>
    </source>
</evidence>
<comment type="caution">
    <text evidence="1">The sequence shown here is derived from an EMBL/GenBank/DDBJ whole genome shotgun (WGS) entry which is preliminary data.</text>
</comment>
<organism evidence="1 2">
    <name type="scientific">Arctium lappa</name>
    <name type="common">Greater burdock</name>
    <name type="synonym">Lappa major</name>
    <dbReference type="NCBI Taxonomy" id="4217"/>
    <lineage>
        <taxon>Eukaryota</taxon>
        <taxon>Viridiplantae</taxon>
        <taxon>Streptophyta</taxon>
        <taxon>Embryophyta</taxon>
        <taxon>Tracheophyta</taxon>
        <taxon>Spermatophyta</taxon>
        <taxon>Magnoliopsida</taxon>
        <taxon>eudicotyledons</taxon>
        <taxon>Gunneridae</taxon>
        <taxon>Pentapetalae</taxon>
        <taxon>asterids</taxon>
        <taxon>campanulids</taxon>
        <taxon>Asterales</taxon>
        <taxon>Asteraceae</taxon>
        <taxon>Carduoideae</taxon>
        <taxon>Cardueae</taxon>
        <taxon>Arctiinae</taxon>
        <taxon>Arctium</taxon>
    </lineage>
</organism>
<accession>A0ACB8ZK08</accession>
<keyword evidence="2" id="KW-1185">Reference proteome</keyword>
<reference evidence="2" key="1">
    <citation type="journal article" date="2022" name="Mol. Ecol. Resour.">
        <title>The genomes of chicory, endive, great burdock and yacon provide insights into Asteraceae palaeo-polyploidization history and plant inulin production.</title>
        <authorList>
            <person name="Fan W."/>
            <person name="Wang S."/>
            <person name="Wang H."/>
            <person name="Wang A."/>
            <person name="Jiang F."/>
            <person name="Liu H."/>
            <person name="Zhao H."/>
            <person name="Xu D."/>
            <person name="Zhang Y."/>
        </authorList>
    </citation>
    <scope>NUCLEOTIDE SEQUENCE [LARGE SCALE GENOMIC DNA]</scope>
    <source>
        <strain evidence="2">cv. Niubang</strain>
    </source>
</reference>
<dbReference type="EMBL" id="CM042056">
    <property type="protein sequence ID" value="KAI3697650.1"/>
    <property type="molecule type" value="Genomic_DNA"/>
</dbReference>
<reference evidence="1 2" key="2">
    <citation type="journal article" date="2022" name="Mol. Ecol. Resour.">
        <title>The genomes of chicory, endive, great burdock and yacon provide insights into Asteraceae paleo-polyploidization history and plant inulin production.</title>
        <authorList>
            <person name="Fan W."/>
            <person name="Wang S."/>
            <person name="Wang H."/>
            <person name="Wang A."/>
            <person name="Jiang F."/>
            <person name="Liu H."/>
            <person name="Zhao H."/>
            <person name="Xu D."/>
            <person name="Zhang Y."/>
        </authorList>
    </citation>
    <scope>NUCLEOTIDE SEQUENCE [LARGE SCALE GENOMIC DNA]</scope>
    <source>
        <strain evidence="2">cv. Niubang</strain>
    </source>
</reference>
<proteinExistence type="predicted"/>
<protein>
    <submittedName>
        <fullName evidence="1">Uncharacterized protein</fullName>
    </submittedName>
</protein>
<name>A0ACB8ZK08_ARCLA</name>